<dbReference type="PATRIC" id="fig|1227495.3.peg.1154"/>
<proteinExistence type="predicted"/>
<dbReference type="eggNOG" id="arCOG11311">
    <property type="taxonomic scope" value="Archaea"/>
</dbReference>
<name>L9Z1R8_9EURY</name>
<gene>
    <name evidence="2" type="ORF">C487_05739</name>
</gene>
<reference evidence="2 3" key="1">
    <citation type="journal article" date="2014" name="PLoS Genet.">
        <title>Phylogenetically driven sequencing of extremely halophilic archaea reveals strategies for static and dynamic osmo-response.</title>
        <authorList>
            <person name="Becker E.A."/>
            <person name="Seitzer P.M."/>
            <person name="Tritt A."/>
            <person name="Larsen D."/>
            <person name="Krusor M."/>
            <person name="Yao A.I."/>
            <person name="Wu D."/>
            <person name="Madern D."/>
            <person name="Eisen J.A."/>
            <person name="Darling A.E."/>
            <person name="Facciotti M.T."/>
        </authorList>
    </citation>
    <scope>NUCLEOTIDE SEQUENCE [LARGE SCALE GENOMIC DNA]</scope>
    <source>
        <strain evidence="2 3">DSM 3751</strain>
    </source>
</reference>
<dbReference type="AlphaFoldDB" id="L9Z1R8"/>
<evidence type="ECO:0000313" key="2">
    <source>
        <dbReference type="EMBL" id="ELY79861.1"/>
    </source>
</evidence>
<feature type="region of interest" description="Disordered" evidence="1">
    <location>
        <begin position="1"/>
        <end position="44"/>
    </location>
</feature>
<sequence>MAASDSGPRTASSADNGAESAVGMAHPTVVPANFDPEDASERDS</sequence>
<organism evidence="2 3">
    <name type="scientific">Natrinema pallidum DSM 3751</name>
    <dbReference type="NCBI Taxonomy" id="1227495"/>
    <lineage>
        <taxon>Archaea</taxon>
        <taxon>Methanobacteriati</taxon>
        <taxon>Methanobacteriota</taxon>
        <taxon>Stenosarchaea group</taxon>
        <taxon>Halobacteria</taxon>
        <taxon>Halobacteriales</taxon>
        <taxon>Natrialbaceae</taxon>
        <taxon>Natrinema</taxon>
    </lineage>
</organism>
<evidence type="ECO:0000256" key="1">
    <source>
        <dbReference type="SAM" id="MobiDB-lite"/>
    </source>
</evidence>
<comment type="caution">
    <text evidence="2">The sequence shown here is derived from an EMBL/GenBank/DDBJ whole genome shotgun (WGS) entry which is preliminary data.</text>
</comment>
<dbReference type="Proteomes" id="UP000011618">
    <property type="component" value="Unassembled WGS sequence"/>
</dbReference>
<accession>L9Z1R8</accession>
<dbReference type="EMBL" id="AOII01000037">
    <property type="protein sequence ID" value="ELY79861.1"/>
    <property type="molecule type" value="Genomic_DNA"/>
</dbReference>
<evidence type="ECO:0000313" key="3">
    <source>
        <dbReference type="Proteomes" id="UP000011618"/>
    </source>
</evidence>
<protein>
    <submittedName>
        <fullName evidence="2">Uncharacterized protein</fullName>
    </submittedName>
</protein>
<dbReference type="RefSeq" id="WP_006184716.1">
    <property type="nucleotide sequence ID" value="NZ_AOII01000037.1"/>
</dbReference>